<dbReference type="GO" id="GO:0006000">
    <property type="term" value="P:fructose metabolic process"/>
    <property type="evidence" value="ECO:0007669"/>
    <property type="project" value="TreeGrafter"/>
</dbReference>
<dbReference type="GO" id="GO:0008865">
    <property type="term" value="F:fructokinase activity"/>
    <property type="evidence" value="ECO:0007669"/>
    <property type="project" value="UniProtKB-EC"/>
</dbReference>
<evidence type="ECO:0000313" key="13">
    <source>
        <dbReference type="Proteomes" id="UP000504608"/>
    </source>
</evidence>
<dbReference type="GeneID" id="111497656"/>
<evidence type="ECO:0000259" key="12">
    <source>
        <dbReference type="Pfam" id="PF00294"/>
    </source>
</evidence>
<comment type="catalytic activity">
    <reaction evidence="10">
        <text>D-fructose + ATP = D-fructose 6-phosphate + ADP + H(+)</text>
        <dbReference type="Rhea" id="RHEA:16125"/>
        <dbReference type="ChEBI" id="CHEBI:15378"/>
        <dbReference type="ChEBI" id="CHEBI:30616"/>
        <dbReference type="ChEBI" id="CHEBI:37721"/>
        <dbReference type="ChEBI" id="CHEBI:61527"/>
        <dbReference type="ChEBI" id="CHEBI:456216"/>
        <dbReference type="EC" id="2.7.1.4"/>
    </reaction>
</comment>
<dbReference type="PRINTS" id="PR00990">
    <property type="entry name" value="RIBOKINASE"/>
</dbReference>
<dbReference type="SUPFAM" id="SSF53613">
    <property type="entry name" value="Ribokinase-like"/>
    <property type="match status" value="1"/>
</dbReference>
<dbReference type="InterPro" id="IPR050306">
    <property type="entry name" value="PfkB_Carbo_kinase"/>
</dbReference>
<comment type="function">
    <text evidence="8">May play an important role in maintaining the flux of carbon towards starch formation.</text>
</comment>
<protein>
    <recommendedName>
        <fullName evidence="9">fructokinase</fullName>
        <ecNumber evidence="9">2.7.1.4</ecNumber>
    </recommendedName>
</protein>
<feature type="domain" description="Carbohydrate kinase PfkB" evidence="12">
    <location>
        <begin position="14"/>
        <end position="318"/>
    </location>
</feature>
<dbReference type="GO" id="GO:0005829">
    <property type="term" value="C:cytosol"/>
    <property type="evidence" value="ECO:0007669"/>
    <property type="project" value="TreeGrafter"/>
</dbReference>
<dbReference type="FunFam" id="3.40.1190.20:FF:000005">
    <property type="entry name" value="Probable fructokinase-2"/>
    <property type="match status" value="1"/>
</dbReference>
<comment type="pathway">
    <text evidence="1">Glycan biosynthesis; starch biosynthesis.</text>
</comment>
<dbReference type="Gene3D" id="3.40.1190.20">
    <property type="match status" value="1"/>
</dbReference>
<evidence type="ECO:0000256" key="8">
    <source>
        <dbReference type="ARBA" id="ARBA00037195"/>
    </source>
</evidence>
<dbReference type="PROSITE" id="PS00584">
    <property type="entry name" value="PFKB_KINASES_2"/>
    <property type="match status" value="1"/>
</dbReference>
<evidence type="ECO:0000256" key="2">
    <source>
        <dbReference type="ARBA" id="ARBA00010688"/>
    </source>
</evidence>
<dbReference type="PANTHER" id="PTHR43085:SF24">
    <property type="entry name" value="FRUCTOKINASE-4-RELATED"/>
    <property type="match status" value="1"/>
</dbReference>
<dbReference type="InterPro" id="IPR002173">
    <property type="entry name" value="Carboh/pur_kinase_PfkB_CS"/>
</dbReference>
<dbReference type="EC" id="2.7.1.4" evidence="9"/>
<dbReference type="InterPro" id="IPR002139">
    <property type="entry name" value="Ribo/fructo_kinase"/>
</dbReference>
<reference evidence="14" key="1">
    <citation type="submission" date="2025-08" db="UniProtKB">
        <authorList>
            <consortium name="RefSeq"/>
        </authorList>
    </citation>
    <scope>IDENTIFICATION</scope>
    <source>
        <tissue evidence="14">Young leaves</tissue>
    </source>
</reference>
<dbReference type="OrthoDB" id="415590at2759"/>
<dbReference type="InterPro" id="IPR029056">
    <property type="entry name" value="Ribokinase-like"/>
</dbReference>
<accession>A0A6J1KVU6</accession>
<evidence type="ECO:0000256" key="6">
    <source>
        <dbReference type="ARBA" id="ARBA00022840"/>
    </source>
</evidence>
<evidence type="ECO:0000256" key="4">
    <source>
        <dbReference type="ARBA" id="ARBA00022741"/>
    </source>
</evidence>
<proteinExistence type="inferred from homology"/>
<dbReference type="AlphaFoldDB" id="A0A6J1KVU6"/>
<keyword evidence="7" id="KW-0119">Carbohydrate metabolism</keyword>
<sequence length="331" mass="35700">MAPNNGASPTGSGLIVSFGEMLIDFVPTVSGVSLADAPGFLKAPGGAPANVAIAVSRLGGHSAFVGKLGEDEFGHMLANILREHGVNDEGICFDKGARTALAFVTLRSDGEREFMFYRNPSADMLLKADELNIKLIKSAKIFHYGSISLIVEPCRSAHIKAMEEAKKAGALLSYDPNLRLPLWPSADEAREQIKSIWDKADIIKVSDDELKFLTKSEKVDDETAMSLWHDGLKLLLLTLGEHGCKYYTKNFRGSVDPFKVKTVDTTGAGDSFVGALLCKIVDDQSVLEDEKRLREILRFANACGAITTTKKGAIPALPSEADVEALIKAST</sequence>
<keyword evidence="3 11" id="KW-0808">Transferase</keyword>
<dbReference type="InterPro" id="IPR011611">
    <property type="entry name" value="PfkB_dom"/>
</dbReference>
<dbReference type="GO" id="GO:0005524">
    <property type="term" value="F:ATP binding"/>
    <property type="evidence" value="ECO:0007669"/>
    <property type="project" value="UniProtKB-KW"/>
</dbReference>
<dbReference type="RefSeq" id="XP_023004284.1">
    <property type="nucleotide sequence ID" value="XM_023148516.1"/>
</dbReference>
<evidence type="ECO:0000256" key="5">
    <source>
        <dbReference type="ARBA" id="ARBA00022777"/>
    </source>
</evidence>
<evidence type="ECO:0000256" key="7">
    <source>
        <dbReference type="ARBA" id="ARBA00023277"/>
    </source>
</evidence>
<gene>
    <name evidence="14" type="primary">LOC111497656</name>
</gene>
<dbReference type="PANTHER" id="PTHR43085">
    <property type="entry name" value="HEXOKINASE FAMILY MEMBER"/>
    <property type="match status" value="1"/>
</dbReference>
<dbReference type="Pfam" id="PF00294">
    <property type="entry name" value="PfkB"/>
    <property type="match status" value="1"/>
</dbReference>
<dbReference type="Proteomes" id="UP000504608">
    <property type="component" value="Unplaced"/>
</dbReference>
<keyword evidence="4" id="KW-0547">Nucleotide-binding</keyword>
<name>A0A6J1KVU6_CUCMA</name>
<keyword evidence="5 11" id="KW-0418">Kinase</keyword>
<evidence type="ECO:0000256" key="11">
    <source>
        <dbReference type="RuleBase" id="RU003704"/>
    </source>
</evidence>
<evidence type="ECO:0000256" key="9">
    <source>
        <dbReference type="ARBA" id="ARBA00038887"/>
    </source>
</evidence>
<dbReference type="KEGG" id="cmax:111497656"/>
<dbReference type="PROSITE" id="PS00583">
    <property type="entry name" value="PFKB_KINASES_1"/>
    <property type="match status" value="1"/>
</dbReference>
<evidence type="ECO:0000256" key="1">
    <source>
        <dbReference type="ARBA" id="ARBA00004727"/>
    </source>
</evidence>
<organism evidence="13 14">
    <name type="scientific">Cucurbita maxima</name>
    <name type="common">Pumpkin</name>
    <name type="synonym">Winter squash</name>
    <dbReference type="NCBI Taxonomy" id="3661"/>
    <lineage>
        <taxon>Eukaryota</taxon>
        <taxon>Viridiplantae</taxon>
        <taxon>Streptophyta</taxon>
        <taxon>Embryophyta</taxon>
        <taxon>Tracheophyta</taxon>
        <taxon>Spermatophyta</taxon>
        <taxon>Magnoliopsida</taxon>
        <taxon>eudicotyledons</taxon>
        <taxon>Gunneridae</taxon>
        <taxon>Pentapetalae</taxon>
        <taxon>rosids</taxon>
        <taxon>fabids</taxon>
        <taxon>Cucurbitales</taxon>
        <taxon>Cucurbitaceae</taxon>
        <taxon>Cucurbiteae</taxon>
        <taxon>Cucurbita</taxon>
    </lineage>
</organism>
<evidence type="ECO:0000256" key="3">
    <source>
        <dbReference type="ARBA" id="ARBA00022679"/>
    </source>
</evidence>
<evidence type="ECO:0000313" key="14">
    <source>
        <dbReference type="RefSeq" id="XP_023004284.1"/>
    </source>
</evidence>
<keyword evidence="13" id="KW-1185">Reference proteome</keyword>
<evidence type="ECO:0000256" key="10">
    <source>
        <dbReference type="ARBA" id="ARBA00048451"/>
    </source>
</evidence>
<keyword evidence="6" id="KW-0067">ATP-binding</keyword>
<dbReference type="CDD" id="cd01167">
    <property type="entry name" value="bac_FRK"/>
    <property type="match status" value="1"/>
</dbReference>
<comment type="similarity">
    <text evidence="2 11">Belongs to the carbohydrate kinase PfkB family.</text>
</comment>